<sequence length="139" mass="15233">MDPPPGSSALPVAMLVVMALNLLAICAFATFAFLERRRRRIQVESNSPDRDHKDTFITTHRLGSSLSCIKEDVYCRPQPARPLTPIGLSPSTPTFHNSPFSQTPYSRSLSPSAASVSASDISFHPLDAPKKKRSRALDI</sequence>
<evidence type="ECO:0000256" key="2">
    <source>
        <dbReference type="SAM" id="Phobius"/>
    </source>
</evidence>
<keyword evidence="2" id="KW-0472">Membrane</keyword>
<feature type="transmembrane region" description="Helical" evidence="2">
    <location>
        <begin position="12"/>
        <end position="34"/>
    </location>
</feature>
<accession>A0A2R6S427</accession>
<evidence type="ECO:0000313" key="4">
    <source>
        <dbReference type="Proteomes" id="UP000186601"/>
    </source>
</evidence>
<protein>
    <submittedName>
        <fullName evidence="3">Uncharacterized protein</fullName>
    </submittedName>
</protein>
<evidence type="ECO:0000256" key="1">
    <source>
        <dbReference type="SAM" id="MobiDB-lite"/>
    </source>
</evidence>
<dbReference type="Proteomes" id="UP000186601">
    <property type="component" value="Unassembled WGS sequence"/>
</dbReference>
<keyword evidence="4" id="KW-1185">Reference proteome</keyword>
<feature type="compositionally biased region" description="Polar residues" evidence="1">
    <location>
        <begin position="89"/>
        <end position="105"/>
    </location>
</feature>
<organism evidence="3 4">
    <name type="scientific">Hermanssonia centrifuga</name>
    <dbReference type="NCBI Taxonomy" id="98765"/>
    <lineage>
        <taxon>Eukaryota</taxon>
        <taxon>Fungi</taxon>
        <taxon>Dikarya</taxon>
        <taxon>Basidiomycota</taxon>
        <taxon>Agaricomycotina</taxon>
        <taxon>Agaricomycetes</taxon>
        <taxon>Polyporales</taxon>
        <taxon>Meruliaceae</taxon>
        <taxon>Hermanssonia</taxon>
    </lineage>
</organism>
<dbReference type="AlphaFoldDB" id="A0A2R6S427"/>
<keyword evidence="2" id="KW-1133">Transmembrane helix</keyword>
<keyword evidence="2" id="KW-0812">Transmembrane</keyword>
<comment type="caution">
    <text evidence="3">The sequence shown here is derived from an EMBL/GenBank/DDBJ whole genome shotgun (WGS) entry which is preliminary data.</text>
</comment>
<feature type="region of interest" description="Disordered" evidence="1">
    <location>
        <begin position="83"/>
        <end position="111"/>
    </location>
</feature>
<name>A0A2R6S427_9APHY</name>
<dbReference type="EMBL" id="MLYV02000088">
    <property type="protein sequence ID" value="PSS37005.1"/>
    <property type="molecule type" value="Genomic_DNA"/>
</dbReference>
<reference evidence="3 4" key="1">
    <citation type="submission" date="2018-02" db="EMBL/GenBank/DDBJ databases">
        <title>Genome sequence of the basidiomycete white-rot fungus Phlebia centrifuga.</title>
        <authorList>
            <person name="Granchi Z."/>
            <person name="Peng M."/>
            <person name="de Vries R.P."/>
            <person name="Hilden K."/>
            <person name="Makela M.R."/>
            <person name="Grigoriev I."/>
            <person name="Riley R."/>
        </authorList>
    </citation>
    <scope>NUCLEOTIDE SEQUENCE [LARGE SCALE GENOMIC DNA]</scope>
    <source>
        <strain evidence="3 4">FBCC195</strain>
    </source>
</reference>
<evidence type="ECO:0000313" key="3">
    <source>
        <dbReference type="EMBL" id="PSS37005.1"/>
    </source>
</evidence>
<proteinExistence type="predicted"/>
<gene>
    <name evidence="3" type="ORF">PHLCEN_2v1147</name>
</gene>